<comment type="caution">
    <text evidence="1">The sequence shown here is derived from an EMBL/GenBank/DDBJ whole genome shotgun (WGS) entry which is preliminary data.</text>
</comment>
<accession>A0A0F9JN59</accession>
<gene>
    <name evidence="1" type="ORF">LCGC14_1507450</name>
</gene>
<evidence type="ECO:0000313" key="1">
    <source>
        <dbReference type="EMBL" id="KKM63836.1"/>
    </source>
</evidence>
<proteinExistence type="predicted"/>
<feature type="non-terminal residue" evidence="1">
    <location>
        <position position="1"/>
    </location>
</feature>
<organism evidence="1">
    <name type="scientific">marine sediment metagenome</name>
    <dbReference type="NCBI Taxonomy" id="412755"/>
    <lineage>
        <taxon>unclassified sequences</taxon>
        <taxon>metagenomes</taxon>
        <taxon>ecological metagenomes</taxon>
    </lineage>
</organism>
<dbReference type="AlphaFoldDB" id="A0A0F9JN59"/>
<name>A0A0F9JN59_9ZZZZ</name>
<sequence>VDDILSEKRSDTILEKERLYNPETGEVYEFENGFYDEYDVDRNKYEMNNLQPLPDDDYELWIEVPLDGYRHLG</sequence>
<dbReference type="EMBL" id="LAZR01011022">
    <property type="protein sequence ID" value="KKM63836.1"/>
    <property type="molecule type" value="Genomic_DNA"/>
</dbReference>
<protein>
    <submittedName>
        <fullName evidence="1">Uncharacterized protein</fullName>
    </submittedName>
</protein>
<reference evidence="1" key="1">
    <citation type="journal article" date="2015" name="Nature">
        <title>Complex archaea that bridge the gap between prokaryotes and eukaryotes.</title>
        <authorList>
            <person name="Spang A."/>
            <person name="Saw J.H."/>
            <person name="Jorgensen S.L."/>
            <person name="Zaremba-Niedzwiedzka K."/>
            <person name="Martijn J."/>
            <person name="Lind A.E."/>
            <person name="van Eijk R."/>
            <person name="Schleper C."/>
            <person name="Guy L."/>
            <person name="Ettema T.J."/>
        </authorList>
    </citation>
    <scope>NUCLEOTIDE SEQUENCE</scope>
</reference>